<evidence type="ECO:0000256" key="3">
    <source>
        <dbReference type="ARBA" id="ARBA00023163"/>
    </source>
</evidence>
<organism evidence="5 6">
    <name type="scientific">Pontibacillus halophilus JSM 076056 = DSM 19796</name>
    <dbReference type="NCBI Taxonomy" id="1385510"/>
    <lineage>
        <taxon>Bacteria</taxon>
        <taxon>Bacillati</taxon>
        <taxon>Bacillota</taxon>
        <taxon>Bacilli</taxon>
        <taxon>Bacillales</taxon>
        <taxon>Bacillaceae</taxon>
        <taxon>Pontibacillus</taxon>
    </lineage>
</organism>
<gene>
    <name evidence="5" type="ORF">N781_16685</name>
</gene>
<reference evidence="5 6" key="1">
    <citation type="submission" date="2013-08" db="EMBL/GenBank/DDBJ databases">
        <authorList>
            <person name="Huang J."/>
            <person name="Wang G."/>
        </authorList>
    </citation>
    <scope>NUCLEOTIDE SEQUENCE [LARGE SCALE GENOMIC DNA]</scope>
    <source>
        <strain evidence="5 6">JSM 076056</strain>
    </source>
</reference>
<dbReference type="SUPFAM" id="SSF46785">
    <property type="entry name" value="Winged helix' DNA-binding domain"/>
    <property type="match status" value="1"/>
</dbReference>
<evidence type="ECO:0000256" key="1">
    <source>
        <dbReference type="ARBA" id="ARBA00023015"/>
    </source>
</evidence>
<keyword evidence="6" id="KW-1185">Reference proteome</keyword>
<dbReference type="RefSeq" id="WP_026800471.1">
    <property type="nucleotide sequence ID" value="NZ_AULI01000008.1"/>
</dbReference>
<dbReference type="PANTHER" id="PTHR38445">
    <property type="entry name" value="HTH-TYPE TRANSCRIPTIONAL REPRESSOR YTRA"/>
    <property type="match status" value="1"/>
</dbReference>
<dbReference type="GO" id="GO:0003677">
    <property type="term" value="F:DNA binding"/>
    <property type="evidence" value="ECO:0007669"/>
    <property type="project" value="UniProtKB-KW"/>
</dbReference>
<dbReference type="eggNOG" id="COG1725">
    <property type="taxonomic scope" value="Bacteria"/>
</dbReference>
<dbReference type="SMART" id="SM00345">
    <property type="entry name" value="HTH_GNTR"/>
    <property type="match status" value="1"/>
</dbReference>
<keyword evidence="3" id="KW-0804">Transcription</keyword>
<dbReference type="PANTHER" id="PTHR38445:SF9">
    <property type="entry name" value="HTH-TYPE TRANSCRIPTIONAL REPRESSOR YTRA"/>
    <property type="match status" value="1"/>
</dbReference>
<sequence length="127" mass="14811">MFELDLRSRKPLYEQLVEKFKEFIFSGIMEPDEKLPSVRTLSQQLTINPNTIQKAYRELEMQGYIYSVKGKGSFVNHTVEQVDTARLQEIRSELKKLLAEALYMGMSPSEMREIIQEIEAEGSEHHD</sequence>
<keyword evidence="2" id="KW-0238">DNA-binding</keyword>
<comment type="caution">
    <text evidence="5">The sequence shown here is derived from an EMBL/GenBank/DDBJ whole genome shotgun (WGS) entry which is preliminary data.</text>
</comment>
<dbReference type="InterPro" id="IPR036388">
    <property type="entry name" value="WH-like_DNA-bd_sf"/>
</dbReference>
<dbReference type="Proteomes" id="UP000030528">
    <property type="component" value="Unassembled WGS sequence"/>
</dbReference>
<dbReference type="EMBL" id="AVPE01000006">
    <property type="protein sequence ID" value="KGX92384.1"/>
    <property type="molecule type" value="Genomic_DNA"/>
</dbReference>
<evidence type="ECO:0000313" key="5">
    <source>
        <dbReference type="EMBL" id="KGX92384.1"/>
    </source>
</evidence>
<proteinExistence type="predicted"/>
<name>A0A0A5GK51_9BACI</name>
<feature type="domain" description="HTH gntR-type" evidence="4">
    <location>
        <begin position="10"/>
        <end position="78"/>
    </location>
</feature>
<dbReference type="OrthoDB" id="9801546at2"/>
<protein>
    <submittedName>
        <fullName evidence="5">GntR family transcriptional regulator</fullName>
    </submittedName>
</protein>
<accession>A0A0A5GK51</accession>
<evidence type="ECO:0000313" key="6">
    <source>
        <dbReference type="Proteomes" id="UP000030528"/>
    </source>
</evidence>
<dbReference type="CDD" id="cd07377">
    <property type="entry name" value="WHTH_GntR"/>
    <property type="match status" value="1"/>
</dbReference>
<dbReference type="Pfam" id="PF00392">
    <property type="entry name" value="GntR"/>
    <property type="match status" value="1"/>
</dbReference>
<dbReference type="PROSITE" id="PS50949">
    <property type="entry name" value="HTH_GNTR"/>
    <property type="match status" value="1"/>
</dbReference>
<dbReference type="InterPro" id="IPR000524">
    <property type="entry name" value="Tscrpt_reg_HTH_GntR"/>
</dbReference>
<dbReference type="GO" id="GO:0003700">
    <property type="term" value="F:DNA-binding transcription factor activity"/>
    <property type="evidence" value="ECO:0007669"/>
    <property type="project" value="InterPro"/>
</dbReference>
<dbReference type="AlphaFoldDB" id="A0A0A5GK51"/>
<evidence type="ECO:0000259" key="4">
    <source>
        <dbReference type="PROSITE" id="PS50949"/>
    </source>
</evidence>
<dbReference type="InterPro" id="IPR036390">
    <property type="entry name" value="WH_DNA-bd_sf"/>
</dbReference>
<dbReference type="STRING" id="1385510.GCA_000425205_02097"/>
<keyword evidence="1" id="KW-0805">Transcription regulation</keyword>
<dbReference type="Gene3D" id="1.10.10.10">
    <property type="entry name" value="Winged helix-like DNA-binding domain superfamily/Winged helix DNA-binding domain"/>
    <property type="match status" value="1"/>
</dbReference>
<evidence type="ECO:0000256" key="2">
    <source>
        <dbReference type="ARBA" id="ARBA00023125"/>
    </source>
</evidence>